<dbReference type="Proteomes" id="UP000011991">
    <property type="component" value="Unassembled WGS sequence"/>
</dbReference>
<keyword evidence="1" id="KW-0732">Signal</keyword>
<dbReference type="PATRIC" id="fig|1265738.3.peg.7158"/>
<reference evidence="2 3" key="1">
    <citation type="journal article" date="2013" name="Mar. Genomics">
        <title>Expression of sulfatases in Rhodopirellula baltica and the diversity of sulfatases in the genus Rhodopirellula.</title>
        <authorList>
            <person name="Wegner C.E."/>
            <person name="Richter-Heitmann T."/>
            <person name="Klindworth A."/>
            <person name="Klockow C."/>
            <person name="Richter M."/>
            <person name="Achstetter T."/>
            <person name="Glockner F.O."/>
            <person name="Harder J."/>
        </authorList>
    </citation>
    <scope>NUCLEOTIDE SEQUENCE [LARGE SCALE GENOMIC DNA]</scope>
    <source>
        <strain evidence="2 3">SM1</strain>
    </source>
</reference>
<keyword evidence="3" id="KW-1185">Reference proteome</keyword>
<proteinExistence type="predicted"/>
<gene>
    <name evidence="2" type="ORF">RMSM_07183</name>
</gene>
<accession>M5RA18</accession>
<protein>
    <submittedName>
        <fullName evidence="2">Putative secreted protein</fullName>
    </submittedName>
</protein>
<evidence type="ECO:0000313" key="2">
    <source>
        <dbReference type="EMBL" id="EMI15896.1"/>
    </source>
</evidence>
<name>M5RA18_9BACT</name>
<organism evidence="2 3">
    <name type="scientific">Rhodopirellula maiorica SM1</name>
    <dbReference type="NCBI Taxonomy" id="1265738"/>
    <lineage>
        <taxon>Bacteria</taxon>
        <taxon>Pseudomonadati</taxon>
        <taxon>Planctomycetota</taxon>
        <taxon>Planctomycetia</taxon>
        <taxon>Pirellulales</taxon>
        <taxon>Pirellulaceae</taxon>
        <taxon>Novipirellula</taxon>
    </lineage>
</organism>
<dbReference type="SUPFAM" id="SSF49899">
    <property type="entry name" value="Concanavalin A-like lectins/glucanases"/>
    <property type="match status" value="1"/>
</dbReference>
<dbReference type="InterPro" id="IPR013320">
    <property type="entry name" value="ConA-like_dom_sf"/>
</dbReference>
<comment type="caution">
    <text evidence="2">The sequence shown here is derived from an EMBL/GenBank/DDBJ whole genome shotgun (WGS) entry which is preliminary data.</text>
</comment>
<evidence type="ECO:0000256" key="1">
    <source>
        <dbReference type="SAM" id="SignalP"/>
    </source>
</evidence>
<dbReference type="EMBL" id="ANOG01001025">
    <property type="protein sequence ID" value="EMI15896.1"/>
    <property type="molecule type" value="Genomic_DNA"/>
</dbReference>
<dbReference type="RefSeq" id="WP_008708102.1">
    <property type="nucleotide sequence ID" value="NZ_ANOG01001025.1"/>
</dbReference>
<evidence type="ECO:0000313" key="3">
    <source>
        <dbReference type="Proteomes" id="UP000011991"/>
    </source>
</evidence>
<sequence length="336" mass="36519">MKIFLNAILAILICTATYADTPASKYTRPSGDASVVTQMPGLVAFWTFGEPTGQPRKSIGTAQTYPLAEVDGPIQRVEGGPFSGYAADLNGKQYFKIPYAETGDLNIHGPDAEVSMFAVVNIHNLRQSRTIAGMWSEGKGANDDSGTRQYSLLMNMPTYGGPNQLVPHISSEGGVTRRADGSAFPWCADYAATRQTVPTDRWCTLGFTYDGEYIRAYINGVLDKRELDAVKDRRNDRYFTSEGPDGKDRGMNPYYHGRGIFGYDAVKHATTKPGGGSDFTVGARYAVGSFTREATIGRFGGLAVFDRAISDAEMMRLHQAANIEALNSQVSSATPR</sequence>
<dbReference type="OrthoDB" id="5124266at2"/>
<dbReference type="AlphaFoldDB" id="M5RA18"/>
<dbReference type="Gene3D" id="2.60.120.200">
    <property type="match status" value="1"/>
</dbReference>
<feature type="signal peptide" evidence="1">
    <location>
        <begin position="1"/>
        <end position="19"/>
    </location>
</feature>
<feature type="chain" id="PRO_5004070489" evidence="1">
    <location>
        <begin position="20"/>
        <end position="336"/>
    </location>
</feature>